<dbReference type="EMBL" id="CP094298">
    <property type="protein sequence ID" value="UNZ05176.1"/>
    <property type="molecule type" value="Genomic_DNA"/>
</dbReference>
<sequence length="309" mass="32767">MKGQRSWGADVNAQRFGRADVNGRRSGGADANGATGGRSRRSWFSRPLSPRPDTAGHPAHYTAANRPHSPPGAGAERTPRRAPALTVARAASRTPVRTPIAPGREARARMRTAPSREPRGGALGTRRYGTRRHGSRQYEPQAYGGRPHRSSLRPLTLLGVLAVVLTLLFSGTAAGKGGKTPLLPAAGTAPAQVSTPTPAAPPGAHGTPTELSPTTKPRTTGIQYRRDNERDAGREKEKDRNHARRCARTAQGAPCPNRRPAPPYLRTARSYPADALSSAHLGTTAASASSRPGVSTRPALHCLHCVFRC</sequence>
<feature type="compositionally biased region" description="Polar residues" evidence="1">
    <location>
        <begin position="210"/>
        <end position="222"/>
    </location>
</feature>
<evidence type="ECO:0000313" key="4">
    <source>
        <dbReference type="Proteomes" id="UP000829494"/>
    </source>
</evidence>
<feature type="compositionally biased region" description="Low complexity" evidence="1">
    <location>
        <begin position="180"/>
        <end position="209"/>
    </location>
</feature>
<protein>
    <recommendedName>
        <fullName evidence="5">Serine/threonine protein kinase</fullName>
    </recommendedName>
</protein>
<reference evidence="3 4" key="1">
    <citation type="submission" date="2022-03" db="EMBL/GenBank/DDBJ databases">
        <title>Complete genome of Streptomyces rimosus ssp. rimosus R7 (=ATCC 10970).</title>
        <authorList>
            <person name="Beganovic S."/>
            <person name="Ruckert C."/>
            <person name="Busche T."/>
            <person name="Kalinowski J."/>
            <person name="Wittmann C."/>
        </authorList>
    </citation>
    <scope>NUCLEOTIDE SEQUENCE [LARGE SCALE GENOMIC DNA]</scope>
    <source>
        <strain evidence="3 4">R7</strain>
    </source>
</reference>
<evidence type="ECO:0000256" key="1">
    <source>
        <dbReference type="SAM" id="MobiDB-lite"/>
    </source>
</evidence>
<evidence type="ECO:0008006" key="5">
    <source>
        <dbReference type="Google" id="ProtNLM"/>
    </source>
</evidence>
<dbReference type="Proteomes" id="UP000829494">
    <property type="component" value="Chromosome"/>
</dbReference>
<feature type="region of interest" description="Disordered" evidence="1">
    <location>
        <begin position="1"/>
        <end position="149"/>
    </location>
</feature>
<keyword evidence="2" id="KW-0812">Transmembrane</keyword>
<feature type="transmembrane region" description="Helical" evidence="2">
    <location>
        <begin position="155"/>
        <end position="174"/>
    </location>
</feature>
<keyword evidence="2" id="KW-0472">Membrane</keyword>
<accession>A0ABY3Z5V2</accession>
<feature type="region of interest" description="Disordered" evidence="1">
    <location>
        <begin position="175"/>
        <end position="266"/>
    </location>
</feature>
<proteinExistence type="predicted"/>
<name>A0ABY3Z5V2_STRRM</name>
<keyword evidence="4" id="KW-1185">Reference proteome</keyword>
<feature type="compositionally biased region" description="Basic and acidic residues" evidence="1">
    <location>
        <begin position="224"/>
        <end position="240"/>
    </location>
</feature>
<evidence type="ECO:0000256" key="2">
    <source>
        <dbReference type="SAM" id="Phobius"/>
    </source>
</evidence>
<keyword evidence="2" id="KW-1133">Transmembrane helix</keyword>
<dbReference type="RefSeq" id="WP_030184187.1">
    <property type="nucleotide sequence ID" value="NZ_CP043497.1"/>
</dbReference>
<feature type="compositionally biased region" description="Basic and acidic residues" evidence="1">
    <location>
        <begin position="104"/>
        <end position="119"/>
    </location>
</feature>
<evidence type="ECO:0000313" key="3">
    <source>
        <dbReference type="EMBL" id="UNZ05176.1"/>
    </source>
</evidence>
<organism evidence="3 4">
    <name type="scientific">Streptomyces rimosus subsp. rimosus</name>
    <dbReference type="NCBI Taxonomy" id="132474"/>
    <lineage>
        <taxon>Bacteria</taxon>
        <taxon>Bacillati</taxon>
        <taxon>Actinomycetota</taxon>
        <taxon>Actinomycetes</taxon>
        <taxon>Kitasatosporales</taxon>
        <taxon>Streptomycetaceae</taxon>
        <taxon>Streptomyces</taxon>
    </lineage>
</organism>
<gene>
    <name evidence="3" type="ORF">SRIMR7_23755</name>
</gene>